<organism evidence="1 2">
    <name type="scientific">Stieleria marina</name>
    <dbReference type="NCBI Taxonomy" id="1930275"/>
    <lineage>
        <taxon>Bacteria</taxon>
        <taxon>Pseudomonadati</taxon>
        <taxon>Planctomycetota</taxon>
        <taxon>Planctomycetia</taxon>
        <taxon>Pirellulales</taxon>
        <taxon>Pirellulaceae</taxon>
        <taxon>Stieleria</taxon>
    </lineage>
</organism>
<dbReference type="AlphaFoldDB" id="A0A517NVB6"/>
<name>A0A517NVB6_9BACT</name>
<accession>A0A517NVB6</accession>
<reference evidence="1 2" key="1">
    <citation type="submission" date="2019-02" db="EMBL/GenBank/DDBJ databases">
        <title>Deep-cultivation of Planctomycetes and their phenomic and genomic characterization uncovers novel biology.</title>
        <authorList>
            <person name="Wiegand S."/>
            <person name="Jogler M."/>
            <person name="Boedeker C."/>
            <person name="Pinto D."/>
            <person name="Vollmers J."/>
            <person name="Rivas-Marin E."/>
            <person name="Kohn T."/>
            <person name="Peeters S.H."/>
            <person name="Heuer A."/>
            <person name="Rast P."/>
            <person name="Oberbeckmann S."/>
            <person name="Bunk B."/>
            <person name="Jeske O."/>
            <person name="Meyerdierks A."/>
            <person name="Storesund J.E."/>
            <person name="Kallscheuer N."/>
            <person name="Luecker S."/>
            <person name="Lage O.M."/>
            <person name="Pohl T."/>
            <person name="Merkel B.J."/>
            <person name="Hornburger P."/>
            <person name="Mueller R.-W."/>
            <person name="Bruemmer F."/>
            <person name="Labrenz M."/>
            <person name="Spormann A.M."/>
            <person name="Op den Camp H."/>
            <person name="Overmann J."/>
            <person name="Amann R."/>
            <person name="Jetten M.S.M."/>
            <person name="Mascher T."/>
            <person name="Medema M.H."/>
            <person name="Devos D.P."/>
            <person name="Kaster A.-K."/>
            <person name="Ovreas L."/>
            <person name="Rohde M."/>
            <person name="Galperin M.Y."/>
            <person name="Jogler C."/>
        </authorList>
    </citation>
    <scope>NUCLEOTIDE SEQUENCE [LARGE SCALE GENOMIC DNA]</scope>
    <source>
        <strain evidence="1 2">K23_9</strain>
    </source>
</reference>
<dbReference type="EMBL" id="CP036526">
    <property type="protein sequence ID" value="QDT11065.1"/>
    <property type="molecule type" value="Genomic_DNA"/>
</dbReference>
<proteinExistence type="predicted"/>
<protein>
    <submittedName>
        <fullName evidence="1">Uncharacterized protein</fullName>
    </submittedName>
</protein>
<sequence>MIQWMTRSANACPDVLVYLVKQQLGRRPFPSLIISECRTGVGDTLVTERLCVVRKFSARHFLSQRLIADTPTKHQSDRKSDLR</sequence>
<evidence type="ECO:0000313" key="2">
    <source>
        <dbReference type="Proteomes" id="UP000319817"/>
    </source>
</evidence>
<keyword evidence="2" id="KW-1185">Reference proteome</keyword>
<gene>
    <name evidence="1" type="ORF">K239x_30590</name>
</gene>
<dbReference type="Proteomes" id="UP000319817">
    <property type="component" value="Chromosome"/>
</dbReference>
<evidence type="ECO:0000313" key="1">
    <source>
        <dbReference type="EMBL" id="QDT11065.1"/>
    </source>
</evidence>